<dbReference type="InterPro" id="IPR011045">
    <property type="entry name" value="N2O_reductase_N"/>
</dbReference>
<feature type="non-terminal residue" evidence="3">
    <location>
        <position position="1"/>
    </location>
</feature>
<feature type="domain" description="Secretion system C-terminal sorting" evidence="1">
    <location>
        <begin position="363"/>
        <end position="411"/>
    </location>
</feature>
<reference evidence="3" key="1">
    <citation type="journal article" date="2015" name="Nature">
        <title>Complex archaea that bridge the gap between prokaryotes and eukaryotes.</title>
        <authorList>
            <person name="Spang A."/>
            <person name="Saw J.H."/>
            <person name="Jorgensen S.L."/>
            <person name="Zaremba-Niedzwiedzka K."/>
            <person name="Martijn J."/>
            <person name="Lind A.E."/>
            <person name="van Eijk R."/>
            <person name="Schleper C."/>
            <person name="Guy L."/>
            <person name="Ettema T.J."/>
        </authorList>
    </citation>
    <scope>NUCLEOTIDE SEQUENCE</scope>
</reference>
<dbReference type="InterPro" id="IPR055188">
    <property type="entry name" value="Choice_anch_I"/>
</dbReference>
<sequence>VENLTQNDVTTLNFNAFDAEIDALRAENVRIFGPNASVSQDLEPEYITVSADSQKAWVTLQENNAIAVIDLSTLEITDIFPMGLKDHSLPQNALDTSNEMDFAFMSTWPIKGMYMPDAIANYTVAGTTYYVTANEGDAREYDAFEEEINLEDMVLDASIFPNQAFLEREENLGKLNFSNVDGDLDNDGEYEELHAYSARSFSIYNGTTGEQVYDSADDFERFTLEDAVYGAIFNTTNDENELKNRSDNKGPEPEAVIVEEINGAFYAVVGLERIGGFMVYDVTDPTAPVFEGYFNNRDTEPGEEVTGDLAPEGIIYVKPEDNATEKGLIVIANEVSATISVYTLDNNTLSLEDVVAAKNNFSIYPNPASGIRVFFNKPTTFSLYDMQGRQLQKQQDATHIDVTSLRSGTYI</sequence>
<dbReference type="EMBL" id="LAZR01052253">
    <property type="protein sequence ID" value="KKK83370.1"/>
    <property type="molecule type" value="Genomic_DNA"/>
</dbReference>
<dbReference type="Gene3D" id="2.130.10.10">
    <property type="entry name" value="YVTN repeat-like/Quinoprotein amine dehydrogenase"/>
    <property type="match status" value="1"/>
</dbReference>
<evidence type="ECO:0000259" key="2">
    <source>
        <dbReference type="Pfam" id="PF22494"/>
    </source>
</evidence>
<feature type="non-terminal residue" evidence="3">
    <location>
        <position position="411"/>
    </location>
</feature>
<dbReference type="PANTHER" id="PTHR46928:SF1">
    <property type="entry name" value="MESENCHYME-SPECIFIC CELL SURFACE GLYCOPROTEIN"/>
    <property type="match status" value="1"/>
</dbReference>
<protein>
    <submittedName>
        <fullName evidence="3">Uncharacterized protein</fullName>
    </submittedName>
</protein>
<proteinExistence type="predicted"/>
<comment type="caution">
    <text evidence="3">The sequence shown here is derived from an EMBL/GenBank/DDBJ whole genome shotgun (WGS) entry which is preliminary data.</text>
</comment>
<dbReference type="Pfam" id="PF22494">
    <property type="entry name" value="choice_anch_I"/>
    <property type="match status" value="1"/>
</dbReference>
<name>A0A0F8ZBX0_9ZZZZ</name>
<accession>A0A0F8ZBX0</accession>
<dbReference type="InterPro" id="IPR015943">
    <property type="entry name" value="WD40/YVTN_repeat-like_dom_sf"/>
</dbReference>
<dbReference type="InterPro" id="IPR026444">
    <property type="entry name" value="Secre_tail"/>
</dbReference>
<gene>
    <name evidence="3" type="ORF">LCGC14_2794070</name>
</gene>
<dbReference type="InterPro" id="IPR052956">
    <property type="entry name" value="Mesenchyme-surface_protein"/>
</dbReference>
<dbReference type="SUPFAM" id="SSF50974">
    <property type="entry name" value="Nitrous oxide reductase, N-terminal domain"/>
    <property type="match status" value="1"/>
</dbReference>
<dbReference type="PANTHER" id="PTHR46928">
    <property type="entry name" value="MESENCHYME-SPECIFIC CELL SURFACE GLYCOPROTEIN"/>
    <property type="match status" value="1"/>
</dbReference>
<dbReference type="Pfam" id="PF18962">
    <property type="entry name" value="Por_Secre_tail"/>
    <property type="match status" value="1"/>
</dbReference>
<dbReference type="AlphaFoldDB" id="A0A0F8ZBX0"/>
<organism evidence="3">
    <name type="scientific">marine sediment metagenome</name>
    <dbReference type="NCBI Taxonomy" id="412755"/>
    <lineage>
        <taxon>unclassified sequences</taxon>
        <taxon>metagenomes</taxon>
        <taxon>ecological metagenomes</taxon>
    </lineage>
</organism>
<feature type="domain" description="Choice-of-anchor I" evidence="2">
    <location>
        <begin position="2"/>
        <end position="343"/>
    </location>
</feature>
<dbReference type="NCBIfam" id="TIGR04183">
    <property type="entry name" value="Por_Secre_tail"/>
    <property type="match status" value="1"/>
</dbReference>
<dbReference type="NCBIfam" id="NF038117">
    <property type="entry name" value="choice_anch_I"/>
    <property type="match status" value="1"/>
</dbReference>
<evidence type="ECO:0000313" key="3">
    <source>
        <dbReference type="EMBL" id="KKK83370.1"/>
    </source>
</evidence>
<evidence type="ECO:0000259" key="1">
    <source>
        <dbReference type="Pfam" id="PF18962"/>
    </source>
</evidence>